<sequence precursor="true">MSRRFLINASWCALLCCAATGCYPHHQYPYGGTYPGPYGAPGPYQMPPGTVMPESTIPPGNYPMQPDLGQPVPPPQGALPSNGSQAWNDSFPNNTNTNYDGVDTQWKQPLNSPSGSDMNAPFDANSTASGRNTNPSGGFNSGSSSSQPVPSYQDPNQIRPNNNPPIDNTFPQNSSQPPQNDPFPADTNDQFQSNKNPQPQGGNIQTDDQFGPNNNDQFPGNTPQKFPEANDQFQENSDSGFSVPSPVQQQSFESSGDTFEANPKKFSANQGAPADTFEENAFDSSQEFQPPVQSFPENDNTFPENQNNPFPGNQDNPFPGNDDTFGPNNTSIMKSAPGQVSHANHQMPASGPQLVRSEQFMAPTKFQPASFEFPASGGAATSAGKAPSPFSYDRQGYRWLRGVVEFDEQEKSWNITYNATPDQTDKFGGNIVLLDQGKLNRFKNGDVVLIDGRIDGSQQDRMGKPCYQVIKAQRLVPKK</sequence>
<protein>
    <submittedName>
        <fullName evidence="3">Uncharacterized protein</fullName>
    </submittedName>
</protein>
<feature type="compositionally biased region" description="Polar residues" evidence="1">
    <location>
        <begin position="282"/>
        <end position="316"/>
    </location>
</feature>
<dbReference type="OrthoDB" id="210936at2"/>
<evidence type="ECO:0000256" key="1">
    <source>
        <dbReference type="SAM" id="MobiDB-lite"/>
    </source>
</evidence>
<dbReference type="RefSeq" id="WP_145190649.1">
    <property type="nucleotide sequence ID" value="NZ_CP036266.1"/>
</dbReference>
<gene>
    <name evidence="3" type="ORF">HG66A1_51750</name>
</gene>
<dbReference type="EMBL" id="CP036266">
    <property type="protein sequence ID" value="QDT23358.1"/>
    <property type="molecule type" value="Genomic_DNA"/>
</dbReference>
<feature type="region of interest" description="Disordered" evidence="1">
    <location>
        <begin position="47"/>
        <end position="316"/>
    </location>
</feature>
<name>A0A517PVG3_9PLAN</name>
<keyword evidence="4" id="KW-1185">Reference proteome</keyword>
<feature type="compositionally biased region" description="Low complexity" evidence="1">
    <location>
        <begin position="132"/>
        <end position="184"/>
    </location>
</feature>
<feature type="compositionally biased region" description="Polar residues" evidence="1">
    <location>
        <begin position="187"/>
        <end position="224"/>
    </location>
</feature>
<dbReference type="Proteomes" id="UP000320421">
    <property type="component" value="Chromosome"/>
</dbReference>
<feature type="signal peptide" evidence="2">
    <location>
        <begin position="1"/>
        <end position="18"/>
    </location>
</feature>
<reference evidence="3 4" key="1">
    <citation type="submission" date="2019-02" db="EMBL/GenBank/DDBJ databases">
        <title>Deep-cultivation of Planctomycetes and their phenomic and genomic characterization uncovers novel biology.</title>
        <authorList>
            <person name="Wiegand S."/>
            <person name="Jogler M."/>
            <person name="Boedeker C."/>
            <person name="Pinto D."/>
            <person name="Vollmers J."/>
            <person name="Rivas-Marin E."/>
            <person name="Kohn T."/>
            <person name="Peeters S.H."/>
            <person name="Heuer A."/>
            <person name="Rast P."/>
            <person name="Oberbeckmann S."/>
            <person name="Bunk B."/>
            <person name="Jeske O."/>
            <person name="Meyerdierks A."/>
            <person name="Storesund J.E."/>
            <person name="Kallscheuer N."/>
            <person name="Luecker S."/>
            <person name="Lage O.M."/>
            <person name="Pohl T."/>
            <person name="Merkel B.J."/>
            <person name="Hornburger P."/>
            <person name="Mueller R.-W."/>
            <person name="Bruemmer F."/>
            <person name="Labrenz M."/>
            <person name="Spormann A.M."/>
            <person name="Op den Camp H."/>
            <person name="Overmann J."/>
            <person name="Amann R."/>
            <person name="Jetten M.S.M."/>
            <person name="Mascher T."/>
            <person name="Medema M.H."/>
            <person name="Devos D.P."/>
            <person name="Kaster A.-K."/>
            <person name="Ovreas L."/>
            <person name="Rohde M."/>
            <person name="Galperin M.Y."/>
            <person name="Jogler C."/>
        </authorList>
    </citation>
    <scope>NUCLEOTIDE SEQUENCE [LARGE SCALE GENOMIC DNA]</scope>
    <source>
        <strain evidence="3 4">HG66A1</strain>
    </source>
</reference>
<feature type="compositionally biased region" description="Polar residues" evidence="1">
    <location>
        <begin position="231"/>
        <end position="257"/>
    </location>
</feature>
<evidence type="ECO:0000313" key="3">
    <source>
        <dbReference type="EMBL" id="QDT23358.1"/>
    </source>
</evidence>
<feature type="compositionally biased region" description="Polar residues" evidence="1">
    <location>
        <begin position="79"/>
        <end position="117"/>
    </location>
</feature>
<evidence type="ECO:0000313" key="4">
    <source>
        <dbReference type="Proteomes" id="UP000320421"/>
    </source>
</evidence>
<keyword evidence="2" id="KW-0732">Signal</keyword>
<accession>A0A517PVG3</accession>
<organism evidence="3 4">
    <name type="scientific">Gimesia chilikensis</name>
    <dbReference type="NCBI Taxonomy" id="2605989"/>
    <lineage>
        <taxon>Bacteria</taxon>
        <taxon>Pseudomonadati</taxon>
        <taxon>Planctomycetota</taxon>
        <taxon>Planctomycetia</taxon>
        <taxon>Planctomycetales</taxon>
        <taxon>Planctomycetaceae</taxon>
        <taxon>Gimesia</taxon>
    </lineage>
</organism>
<feature type="chain" id="PRO_5021709305" evidence="2">
    <location>
        <begin position="19"/>
        <end position="479"/>
    </location>
</feature>
<dbReference type="PROSITE" id="PS51257">
    <property type="entry name" value="PROKAR_LIPOPROTEIN"/>
    <property type="match status" value="1"/>
</dbReference>
<evidence type="ECO:0000256" key="2">
    <source>
        <dbReference type="SAM" id="SignalP"/>
    </source>
</evidence>
<proteinExistence type="predicted"/>
<dbReference type="AlphaFoldDB" id="A0A517PVG3"/>